<comment type="caution">
    <text evidence="2">The sequence shown here is derived from an EMBL/GenBank/DDBJ whole genome shotgun (WGS) entry which is preliminary data.</text>
</comment>
<dbReference type="EMBL" id="AMZH03014171">
    <property type="protein sequence ID" value="RRT48087.1"/>
    <property type="molecule type" value="Genomic_DNA"/>
</dbReference>
<proteinExistence type="predicted"/>
<accession>A0A426Y8N8</accession>
<dbReference type="AlphaFoldDB" id="A0A426Y8N8"/>
<gene>
    <name evidence="2" type="ORF">B296_00031186</name>
</gene>
<organism evidence="2 3">
    <name type="scientific">Ensete ventricosum</name>
    <name type="common">Abyssinian banana</name>
    <name type="synonym">Musa ensete</name>
    <dbReference type="NCBI Taxonomy" id="4639"/>
    <lineage>
        <taxon>Eukaryota</taxon>
        <taxon>Viridiplantae</taxon>
        <taxon>Streptophyta</taxon>
        <taxon>Embryophyta</taxon>
        <taxon>Tracheophyta</taxon>
        <taxon>Spermatophyta</taxon>
        <taxon>Magnoliopsida</taxon>
        <taxon>Liliopsida</taxon>
        <taxon>Zingiberales</taxon>
        <taxon>Musaceae</taxon>
        <taxon>Ensete</taxon>
    </lineage>
</organism>
<evidence type="ECO:0000256" key="1">
    <source>
        <dbReference type="SAM" id="MobiDB-lite"/>
    </source>
</evidence>
<reference evidence="2 3" key="1">
    <citation type="journal article" date="2014" name="Agronomy (Basel)">
        <title>A Draft Genome Sequence for Ensete ventricosum, the Drought-Tolerant Tree Against Hunger.</title>
        <authorList>
            <person name="Harrison J."/>
            <person name="Moore K.A."/>
            <person name="Paszkiewicz K."/>
            <person name="Jones T."/>
            <person name="Grant M."/>
            <person name="Ambacheew D."/>
            <person name="Muzemil S."/>
            <person name="Studholme D.J."/>
        </authorList>
    </citation>
    <scope>NUCLEOTIDE SEQUENCE [LARGE SCALE GENOMIC DNA]</scope>
</reference>
<sequence>MDCSRVRPAKSLLVRAPESGLLPKLRFWRLLRFLRLSGSDPLRELKLRSRTVSQERSPSCEGTDPERLLFAKIRVFRFRRLPSASGTGPERKLDERSKYKRLASAPRDRGRNISGDGVAGEDEHGDTGDAPKGVGDETRDGGIAEDEGGESRGEVSTEPGARSAPSQSGMEPGSAKPVALKDRSWVRFRSPSTMNWGLRWPTRVRRRPEMSSATTRPAALNVTPVQEVQRPARRRQSRARIPSEARRLVNGASY</sequence>
<evidence type="ECO:0000313" key="3">
    <source>
        <dbReference type="Proteomes" id="UP000287651"/>
    </source>
</evidence>
<dbReference type="Proteomes" id="UP000287651">
    <property type="component" value="Unassembled WGS sequence"/>
</dbReference>
<feature type="compositionally biased region" description="Basic and acidic residues" evidence="1">
    <location>
        <begin position="121"/>
        <end position="142"/>
    </location>
</feature>
<feature type="region of interest" description="Disordered" evidence="1">
    <location>
        <begin position="205"/>
        <end position="254"/>
    </location>
</feature>
<feature type="region of interest" description="Disordered" evidence="1">
    <location>
        <begin position="84"/>
        <end position="178"/>
    </location>
</feature>
<protein>
    <submittedName>
        <fullName evidence="2">Uncharacterized protein</fullName>
    </submittedName>
</protein>
<name>A0A426Y8N8_ENSVE</name>
<evidence type="ECO:0000313" key="2">
    <source>
        <dbReference type="EMBL" id="RRT48087.1"/>
    </source>
</evidence>